<organism evidence="2 3">
    <name type="scientific">Maribacter litopenaei</name>
    <dbReference type="NCBI Taxonomy" id="2976127"/>
    <lineage>
        <taxon>Bacteria</taxon>
        <taxon>Pseudomonadati</taxon>
        <taxon>Bacteroidota</taxon>
        <taxon>Flavobacteriia</taxon>
        <taxon>Flavobacteriales</taxon>
        <taxon>Flavobacteriaceae</taxon>
        <taxon>Maribacter</taxon>
    </lineage>
</organism>
<gene>
    <name evidence="2" type="ORF">NYZ99_11595</name>
</gene>
<accession>A0ABY5Y468</accession>
<evidence type="ECO:0000313" key="3">
    <source>
        <dbReference type="Proteomes" id="UP001059209"/>
    </source>
</evidence>
<evidence type="ECO:0000313" key="2">
    <source>
        <dbReference type="EMBL" id="UWX53783.1"/>
    </source>
</evidence>
<feature type="domain" description="Peptidase MA-like" evidence="1">
    <location>
        <begin position="128"/>
        <end position="222"/>
    </location>
</feature>
<dbReference type="Pfam" id="PF13485">
    <property type="entry name" value="Peptidase_MA_2"/>
    <property type="match status" value="1"/>
</dbReference>
<name>A0ABY5Y468_9FLAO</name>
<dbReference type="InterPro" id="IPR039568">
    <property type="entry name" value="Peptidase_MA-like_dom"/>
</dbReference>
<proteinExistence type="predicted"/>
<evidence type="ECO:0000259" key="1">
    <source>
        <dbReference type="Pfam" id="PF13485"/>
    </source>
</evidence>
<dbReference type="RefSeq" id="WP_260571302.1">
    <property type="nucleotide sequence ID" value="NZ_CP104205.1"/>
</dbReference>
<protein>
    <submittedName>
        <fullName evidence="2">Peptidase MA family metallohydrolase</fullName>
    </submittedName>
</protein>
<dbReference type="Proteomes" id="UP001059209">
    <property type="component" value="Chromosome"/>
</dbReference>
<keyword evidence="3" id="KW-1185">Reference proteome</keyword>
<sequence>MGNSFRILFLSSFATVFPGCSESKEKEQMNQNDGWKRVGQTEKQIDNVIFTFPESGFAYKNRKRLVKDCFDAIKYDSELIDLKDFNDTIFIRFLPSREAMKPLTGNTPSGSAYPHLKTLYVVANDNTRPPIKHELMHLISMLEWGYPPPSSTWMNEGLGTFAENNCSGWTVAQMYRYLLENDQLISMNLLTTDFYKQPENFSYHQSAYIVEYLLENYSIEQFGLVWKDGFEKFEETYGFSFEQLKSDLEIDLIEKMPEVPEIYPQTFYKNCE</sequence>
<dbReference type="EMBL" id="CP104205">
    <property type="protein sequence ID" value="UWX53783.1"/>
    <property type="molecule type" value="Genomic_DNA"/>
</dbReference>
<reference evidence="2" key="1">
    <citation type="submission" date="2022-09" db="EMBL/GenBank/DDBJ databases">
        <title>Maribacter litopenaei sp. nov., isolated from the intestinal tract of the Pacific White Shrimp, Litopenaeus vannamei.</title>
        <authorList>
            <person name="Kim S.Y."/>
            <person name="Hwang C.Y."/>
        </authorList>
    </citation>
    <scope>NUCLEOTIDE SEQUENCE</scope>
    <source>
        <strain evidence="2">HL-LV01</strain>
    </source>
</reference>